<gene>
    <name evidence="7" type="primary">exbD_28</name>
    <name evidence="7" type="ORF">GALL_426990</name>
</gene>
<keyword evidence="2" id="KW-1003">Cell membrane</keyword>
<keyword evidence="4 6" id="KW-1133">Transmembrane helix</keyword>
<sequence length="141" mass="15137">MNFQRPRPDDPEINLIPLIDVLLVILIFLMITTTYAKYTELKIDLPTANAPQAQPRADEVVVTIAADGTCAVDHEVLSRHGVADIAAALSRAAHGRADTMVVISADAQSTQQSVVNVMEAARLAGLSRLTFATQRGSGDTR</sequence>
<comment type="subcellular location">
    <subcellularLocation>
        <location evidence="1">Cell membrane</location>
        <topology evidence="1">Single-pass membrane protein</topology>
    </subcellularLocation>
</comment>
<dbReference type="GO" id="GO:0005886">
    <property type="term" value="C:plasma membrane"/>
    <property type="evidence" value="ECO:0007669"/>
    <property type="project" value="UniProtKB-SubCell"/>
</dbReference>
<evidence type="ECO:0000313" key="7">
    <source>
        <dbReference type="EMBL" id="OIQ75636.1"/>
    </source>
</evidence>
<dbReference type="AlphaFoldDB" id="A0A1J5Q6X3"/>
<proteinExistence type="predicted"/>
<dbReference type="GO" id="GO:0022857">
    <property type="term" value="F:transmembrane transporter activity"/>
    <property type="evidence" value="ECO:0007669"/>
    <property type="project" value="InterPro"/>
</dbReference>
<dbReference type="PANTHER" id="PTHR30558">
    <property type="entry name" value="EXBD MEMBRANE COMPONENT OF PMF-DRIVEN MACROMOLECULE IMPORT SYSTEM"/>
    <property type="match status" value="1"/>
</dbReference>
<evidence type="ECO:0000256" key="4">
    <source>
        <dbReference type="ARBA" id="ARBA00022989"/>
    </source>
</evidence>
<evidence type="ECO:0000256" key="1">
    <source>
        <dbReference type="ARBA" id="ARBA00004162"/>
    </source>
</evidence>
<reference evidence="7" key="1">
    <citation type="submission" date="2016-10" db="EMBL/GenBank/DDBJ databases">
        <title>Sequence of Gallionella enrichment culture.</title>
        <authorList>
            <person name="Poehlein A."/>
            <person name="Muehling M."/>
            <person name="Daniel R."/>
        </authorList>
    </citation>
    <scope>NUCLEOTIDE SEQUENCE</scope>
</reference>
<evidence type="ECO:0000256" key="6">
    <source>
        <dbReference type="SAM" id="Phobius"/>
    </source>
</evidence>
<evidence type="ECO:0000256" key="2">
    <source>
        <dbReference type="ARBA" id="ARBA00022475"/>
    </source>
</evidence>
<dbReference type="Gene3D" id="3.30.420.270">
    <property type="match status" value="1"/>
</dbReference>
<keyword evidence="5 6" id="KW-0472">Membrane</keyword>
<dbReference type="EMBL" id="MLJW01002105">
    <property type="protein sequence ID" value="OIQ75636.1"/>
    <property type="molecule type" value="Genomic_DNA"/>
</dbReference>
<evidence type="ECO:0000256" key="5">
    <source>
        <dbReference type="ARBA" id="ARBA00023136"/>
    </source>
</evidence>
<evidence type="ECO:0000256" key="3">
    <source>
        <dbReference type="ARBA" id="ARBA00022692"/>
    </source>
</evidence>
<protein>
    <submittedName>
        <fullName evidence="7">Biopolymer transport protein ExbD</fullName>
    </submittedName>
</protein>
<keyword evidence="3 6" id="KW-0812">Transmembrane</keyword>
<name>A0A1J5Q6X3_9ZZZZ</name>
<organism evidence="7">
    <name type="scientific">mine drainage metagenome</name>
    <dbReference type="NCBI Taxonomy" id="410659"/>
    <lineage>
        <taxon>unclassified sequences</taxon>
        <taxon>metagenomes</taxon>
        <taxon>ecological metagenomes</taxon>
    </lineage>
</organism>
<dbReference type="Pfam" id="PF02472">
    <property type="entry name" value="ExbD"/>
    <property type="match status" value="1"/>
</dbReference>
<dbReference type="InterPro" id="IPR003400">
    <property type="entry name" value="ExbD"/>
</dbReference>
<comment type="caution">
    <text evidence="7">The sequence shown here is derived from an EMBL/GenBank/DDBJ whole genome shotgun (WGS) entry which is preliminary data.</text>
</comment>
<feature type="transmembrane region" description="Helical" evidence="6">
    <location>
        <begin position="15"/>
        <end position="36"/>
    </location>
</feature>
<accession>A0A1J5Q6X3</accession>